<dbReference type="RefSeq" id="WP_016341035.1">
    <property type="nucleotide sequence ID" value="NC_021284.1"/>
</dbReference>
<dbReference type="HOGENOM" id="CLU_1165241_0_0_14"/>
<reference evidence="1 2" key="1">
    <citation type="journal article" date="2013" name="Genome Biol. Evol.">
        <title>Complete genomes of two dipteran-associated spiroplasmas provided insights into the origin, dynamics, and impacts of viral invasion in spiroplasma.</title>
        <authorList>
            <person name="Ku C."/>
            <person name="Lo W.S."/>
            <person name="Chen L.L."/>
            <person name="Kuo C.H."/>
        </authorList>
    </citation>
    <scope>NUCLEOTIDE SEQUENCE [LARGE SCALE GENOMIC DNA]</scope>
    <source>
        <strain evidence="1">EA-1</strain>
    </source>
</reference>
<dbReference type="AlphaFoldDB" id="R4U4I1"/>
<dbReference type="OrthoDB" id="388703at2"/>
<dbReference type="EMBL" id="CP005078">
    <property type="protein sequence ID" value="AGM26392.1"/>
    <property type="molecule type" value="Genomic_DNA"/>
</dbReference>
<organism evidence="1 2">
    <name type="scientific">Spiroplasma syrphidicola EA-1</name>
    <dbReference type="NCBI Taxonomy" id="1276229"/>
    <lineage>
        <taxon>Bacteria</taxon>
        <taxon>Bacillati</taxon>
        <taxon>Mycoplasmatota</taxon>
        <taxon>Mollicutes</taxon>
        <taxon>Entomoplasmatales</taxon>
        <taxon>Spiroplasmataceae</taxon>
        <taxon>Spiroplasma</taxon>
    </lineage>
</organism>
<name>R4U4I1_9MOLU</name>
<dbReference type="KEGG" id="ssyr:SSYRP_v1c08020"/>
<accession>R4U4I1</accession>
<dbReference type="PATRIC" id="fig|1276229.3.peg.796"/>
<gene>
    <name evidence="1" type="ORF">SSYRP_v1c08020</name>
</gene>
<keyword evidence="2" id="KW-1185">Reference proteome</keyword>
<protein>
    <submittedName>
        <fullName evidence="1">Uncharacterized protein</fullName>
    </submittedName>
</protein>
<evidence type="ECO:0000313" key="1">
    <source>
        <dbReference type="EMBL" id="AGM26392.1"/>
    </source>
</evidence>
<proteinExistence type="predicted"/>
<dbReference type="Proteomes" id="UP000013963">
    <property type="component" value="Chromosome"/>
</dbReference>
<evidence type="ECO:0000313" key="2">
    <source>
        <dbReference type="Proteomes" id="UP000013963"/>
    </source>
</evidence>
<sequence>MFARFTKDLLFYYKREEWKYQLNEDNVRYKPRFILYRYERKMGKENFNNFKFWIFKRWILKNFAYTQEFIHRFYRLRRKLGLTLNQKEKEFIYNVEEVNFTLWRPLKELPIYYELEPKEKCHFKNNDVNIHQLTKNNEIKFICKGVLLITNKRIIIDGIKDNFETKKALEFDINTIQQVEDLDIGIKIVVNNKSYLLRENNNTLILALLYRSLGKKKVNFNYKKIPDNLNFLTKNNK</sequence>